<protein>
    <recommendedName>
        <fullName evidence="1">GPI ethanolamine phosphate transferase 2</fullName>
    </recommendedName>
</protein>
<dbReference type="InterPro" id="IPR017850">
    <property type="entry name" value="Alkaline_phosphatase_core_sf"/>
</dbReference>
<keyword evidence="1" id="KW-0256">Endoplasmic reticulum</keyword>
<dbReference type="InterPro" id="IPR039527">
    <property type="entry name" value="PIGG/GPI7"/>
</dbReference>
<dbReference type="Proteomes" id="UP001055172">
    <property type="component" value="Unassembled WGS sequence"/>
</dbReference>
<dbReference type="PANTHER" id="PTHR23072">
    <property type="entry name" value="PHOSPHATIDYLINOSITOL GLYCAN-RELATED"/>
    <property type="match status" value="1"/>
</dbReference>
<dbReference type="GO" id="GO:0051267">
    <property type="term" value="F:CP2 mannose-ethanolamine phosphotransferase activity"/>
    <property type="evidence" value="ECO:0007669"/>
    <property type="project" value="TreeGrafter"/>
</dbReference>
<evidence type="ECO:0000313" key="3">
    <source>
        <dbReference type="Proteomes" id="UP001055172"/>
    </source>
</evidence>
<comment type="function">
    <text evidence="1">Ethanolamine phosphate transferase involved in glycosylphosphatidylinositol-anchor biosynthesis. Transfers ethanolamine phosphate to the GPI second mannose.</text>
</comment>
<sequence length="211" mass="23571">MYQLKQNILLIAANLLVPVAVLVYAAGFFRYKPSLFVPDIRHETFHRHSTFPESPPFDKVIVMVVDALRSLIRSGAAIPFTAHAGPPSLTITRIKAMTTGSNPSFVDLFLNLADDEAANTLSDEDTWLARLKSSSRGKKLVFYGENTWLQLFPNIFDRSEGTHAFYVPDFTEVDNNVTRHIAHELPNDDWSALVVHFSGLDHVGHVGGPQR</sequence>
<dbReference type="EMBL" id="BPPX01000016">
    <property type="protein sequence ID" value="GJC84872.1"/>
    <property type="molecule type" value="Genomic_DNA"/>
</dbReference>
<evidence type="ECO:0000313" key="2">
    <source>
        <dbReference type="EMBL" id="GJC84872.1"/>
    </source>
</evidence>
<organism evidence="2 3">
    <name type="scientific">Colletotrichum liriopes</name>
    <dbReference type="NCBI Taxonomy" id="708192"/>
    <lineage>
        <taxon>Eukaryota</taxon>
        <taxon>Fungi</taxon>
        <taxon>Dikarya</taxon>
        <taxon>Ascomycota</taxon>
        <taxon>Pezizomycotina</taxon>
        <taxon>Sordariomycetes</taxon>
        <taxon>Hypocreomycetidae</taxon>
        <taxon>Glomerellales</taxon>
        <taxon>Glomerellaceae</taxon>
        <taxon>Colletotrichum</taxon>
        <taxon>Colletotrichum spaethianum species complex</taxon>
    </lineage>
</organism>
<comment type="similarity">
    <text evidence="1">Belongs to the PIGG/PIGN/PIGO family. PIGG subfamily.</text>
</comment>
<keyword evidence="1 2" id="KW-0808">Transferase</keyword>
<dbReference type="Gene3D" id="3.40.720.10">
    <property type="entry name" value="Alkaline Phosphatase, subunit A"/>
    <property type="match status" value="1"/>
</dbReference>
<comment type="subcellular location">
    <subcellularLocation>
        <location evidence="1">Endoplasmic reticulum membrane</location>
        <topology evidence="1">Multi-pass membrane protein</topology>
    </subcellularLocation>
</comment>
<proteinExistence type="inferred from homology"/>
<name>A0AA37GQV2_9PEZI</name>
<dbReference type="SUPFAM" id="SSF53649">
    <property type="entry name" value="Alkaline phosphatase-like"/>
    <property type="match status" value="1"/>
</dbReference>
<dbReference type="GO" id="GO:0005789">
    <property type="term" value="C:endoplasmic reticulum membrane"/>
    <property type="evidence" value="ECO:0007669"/>
    <property type="project" value="UniProtKB-SubCell"/>
</dbReference>
<keyword evidence="3" id="KW-1185">Reference proteome</keyword>
<comment type="pathway">
    <text evidence="1">Glycolipid biosynthesis; glycosylphosphatidylinositol-anchor biosynthesis.</text>
</comment>
<accession>A0AA37GQV2</accession>
<dbReference type="AlphaFoldDB" id="A0AA37GQV2"/>
<dbReference type="PANTHER" id="PTHR23072:SF0">
    <property type="entry name" value="GPI ETHANOLAMINE PHOSPHATE TRANSFERASE 2"/>
    <property type="match status" value="1"/>
</dbReference>
<gene>
    <name evidence="2" type="ORF">ColLi_07710</name>
</gene>
<dbReference type="GO" id="GO:0006506">
    <property type="term" value="P:GPI anchor biosynthetic process"/>
    <property type="evidence" value="ECO:0007669"/>
    <property type="project" value="UniProtKB-KW"/>
</dbReference>
<evidence type="ECO:0000256" key="1">
    <source>
        <dbReference type="RuleBase" id="RU367106"/>
    </source>
</evidence>
<keyword evidence="1" id="KW-0337">GPI-anchor biosynthesis</keyword>
<comment type="caution">
    <text evidence="2">The sequence shown here is derived from an EMBL/GenBank/DDBJ whole genome shotgun (WGS) entry which is preliminary data.</text>
</comment>
<reference evidence="2 3" key="1">
    <citation type="submission" date="2021-07" db="EMBL/GenBank/DDBJ databases">
        <title>Genome data of Colletotrichum spaethianum.</title>
        <authorList>
            <person name="Utami Y.D."/>
            <person name="Hiruma K."/>
        </authorList>
    </citation>
    <scope>NUCLEOTIDE SEQUENCE [LARGE SCALE GENOMIC DNA]</scope>
    <source>
        <strain evidence="2 3">MAFF 242679</strain>
    </source>
</reference>